<comment type="similarity">
    <text evidence="1 2">Belongs to the phD/YefM antitoxin family.</text>
</comment>
<dbReference type="InterPro" id="IPR051416">
    <property type="entry name" value="phD-YefM_TA_antitoxins"/>
</dbReference>
<dbReference type="InterPro" id="IPR006442">
    <property type="entry name" value="Antitoxin_Phd/YefM"/>
</dbReference>
<keyword evidence="4" id="KW-1185">Reference proteome</keyword>
<gene>
    <name evidence="3" type="ORF">CKO31_20975</name>
</gene>
<reference evidence="3 4" key="1">
    <citation type="journal article" date="2020" name="Microorganisms">
        <title>Osmotic Adaptation and Compatible Solute Biosynthesis of Phototrophic Bacteria as Revealed from Genome Analyses.</title>
        <authorList>
            <person name="Imhoff J.F."/>
            <person name="Rahn T."/>
            <person name="Kunzel S."/>
            <person name="Keller A."/>
            <person name="Neulinger S.C."/>
        </authorList>
    </citation>
    <scope>NUCLEOTIDE SEQUENCE [LARGE SCALE GENOMIC DNA]</scope>
    <source>
        <strain evidence="3 4">DSM 6210</strain>
    </source>
</reference>
<dbReference type="PANTHER" id="PTHR35377">
    <property type="entry name" value="ANTITOXIN VAPB49-RELATED-RELATED"/>
    <property type="match status" value="1"/>
</dbReference>
<evidence type="ECO:0000313" key="3">
    <source>
        <dbReference type="EMBL" id="MBK1633179.1"/>
    </source>
</evidence>
<evidence type="ECO:0000256" key="2">
    <source>
        <dbReference type="RuleBase" id="RU362080"/>
    </source>
</evidence>
<dbReference type="Gene3D" id="3.40.1620.10">
    <property type="entry name" value="YefM-like domain"/>
    <property type="match status" value="1"/>
</dbReference>
<evidence type="ECO:0000256" key="1">
    <source>
        <dbReference type="ARBA" id="ARBA00009981"/>
    </source>
</evidence>
<dbReference type="Proteomes" id="UP000748752">
    <property type="component" value="Unassembled WGS sequence"/>
</dbReference>
<dbReference type="NCBIfam" id="TIGR01552">
    <property type="entry name" value="phd_fam"/>
    <property type="match status" value="1"/>
</dbReference>
<comment type="function">
    <text evidence="2">Antitoxin component of a type II toxin-antitoxin (TA) system.</text>
</comment>
<evidence type="ECO:0000313" key="4">
    <source>
        <dbReference type="Proteomes" id="UP000748752"/>
    </source>
</evidence>
<dbReference type="InterPro" id="IPR036165">
    <property type="entry name" value="YefM-like_sf"/>
</dbReference>
<dbReference type="SUPFAM" id="SSF143120">
    <property type="entry name" value="YefM-like"/>
    <property type="match status" value="1"/>
</dbReference>
<name>A0ABS1CMW1_9GAMM</name>
<dbReference type="Pfam" id="PF02604">
    <property type="entry name" value="PhdYeFM_antitox"/>
    <property type="match status" value="1"/>
</dbReference>
<sequence length="76" mass="8348">MQEINVSELRNHLPEYLARAESGEEILVTRRGRVIARLSAAQDQRAAAKQQLAVLRGRARVGDVVSPAGEPWEAEG</sequence>
<comment type="caution">
    <text evidence="3">The sequence shown here is derived from an EMBL/GenBank/DDBJ whole genome shotgun (WGS) entry which is preliminary data.</text>
</comment>
<organism evidence="3 4">
    <name type="scientific">Thiohalocapsa halophila</name>
    <dbReference type="NCBI Taxonomy" id="69359"/>
    <lineage>
        <taxon>Bacteria</taxon>
        <taxon>Pseudomonadati</taxon>
        <taxon>Pseudomonadota</taxon>
        <taxon>Gammaproteobacteria</taxon>
        <taxon>Chromatiales</taxon>
        <taxon>Chromatiaceae</taxon>
        <taxon>Thiohalocapsa</taxon>
    </lineage>
</organism>
<accession>A0ABS1CMW1</accession>
<dbReference type="EMBL" id="NRRV01000071">
    <property type="protein sequence ID" value="MBK1633179.1"/>
    <property type="molecule type" value="Genomic_DNA"/>
</dbReference>
<protein>
    <recommendedName>
        <fullName evidence="2">Antitoxin</fullName>
    </recommendedName>
</protein>
<dbReference type="RefSeq" id="WP_200241228.1">
    <property type="nucleotide sequence ID" value="NZ_NRRV01000071.1"/>
</dbReference>
<proteinExistence type="inferred from homology"/>